<dbReference type="InterPro" id="IPR027417">
    <property type="entry name" value="P-loop_NTPase"/>
</dbReference>
<evidence type="ECO:0000313" key="11">
    <source>
        <dbReference type="Proteomes" id="UP000834106"/>
    </source>
</evidence>
<evidence type="ECO:0000256" key="4">
    <source>
        <dbReference type="ARBA" id="ARBA00022741"/>
    </source>
</evidence>
<dbReference type="Pfam" id="PF00931">
    <property type="entry name" value="NB-ARC"/>
    <property type="match status" value="1"/>
</dbReference>
<keyword evidence="6" id="KW-0067">ATP-binding</keyword>
<comment type="similarity">
    <text evidence="1">Belongs to the disease resistance NB-LRR family.</text>
</comment>
<dbReference type="InterPro" id="IPR032675">
    <property type="entry name" value="LRR_dom_sf"/>
</dbReference>
<feature type="domain" description="R13L1/DRL21-like LRR repeat region" evidence="9">
    <location>
        <begin position="526"/>
        <end position="653"/>
    </location>
</feature>
<keyword evidence="4" id="KW-0547">Nucleotide-binding</keyword>
<evidence type="ECO:0000259" key="8">
    <source>
        <dbReference type="Pfam" id="PF18052"/>
    </source>
</evidence>
<dbReference type="Gene3D" id="3.80.10.10">
    <property type="entry name" value="Ribonuclease Inhibitor"/>
    <property type="match status" value="3"/>
</dbReference>
<feature type="domain" description="NB-ARC" evidence="7">
    <location>
        <begin position="140"/>
        <end position="311"/>
    </location>
</feature>
<dbReference type="AlphaFoldDB" id="A0AAD1ZB57"/>
<dbReference type="PANTHER" id="PTHR36766:SF51">
    <property type="entry name" value="DISEASE RESISTANCE RPP13-LIKE PROTEIN 1"/>
    <property type="match status" value="1"/>
</dbReference>
<keyword evidence="11" id="KW-1185">Reference proteome</keyword>
<feature type="domain" description="Disease resistance N-terminal" evidence="8">
    <location>
        <begin position="12"/>
        <end position="97"/>
    </location>
</feature>
<dbReference type="Gene3D" id="3.40.50.300">
    <property type="entry name" value="P-loop containing nucleotide triphosphate hydrolases"/>
    <property type="match status" value="1"/>
</dbReference>
<gene>
    <name evidence="10" type="ORF">FPE_LOCUS12136</name>
</gene>
<evidence type="ECO:0000256" key="6">
    <source>
        <dbReference type="ARBA" id="ARBA00022840"/>
    </source>
</evidence>
<protein>
    <recommendedName>
        <fullName evidence="12">Disease resistance RPP13-like protein 1</fullName>
    </recommendedName>
</protein>
<dbReference type="Pfam" id="PF18052">
    <property type="entry name" value="Rx_N"/>
    <property type="match status" value="1"/>
</dbReference>
<dbReference type="Proteomes" id="UP000834106">
    <property type="component" value="Chromosome 7"/>
</dbReference>
<dbReference type="InterPro" id="IPR041118">
    <property type="entry name" value="Rx_N"/>
</dbReference>
<name>A0AAD1ZB57_9LAMI</name>
<dbReference type="Gene3D" id="1.20.5.4130">
    <property type="match status" value="1"/>
</dbReference>
<evidence type="ECO:0000256" key="2">
    <source>
        <dbReference type="ARBA" id="ARBA00022614"/>
    </source>
</evidence>
<dbReference type="GO" id="GO:0005524">
    <property type="term" value="F:ATP binding"/>
    <property type="evidence" value="ECO:0007669"/>
    <property type="project" value="UniProtKB-KW"/>
</dbReference>
<dbReference type="InterPro" id="IPR002182">
    <property type="entry name" value="NB-ARC"/>
</dbReference>
<evidence type="ECO:0000256" key="5">
    <source>
        <dbReference type="ARBA" id="ARBA00022821"/>
    </source>
</evidence>
<evidence type="ECO:0000256" key="1">
    <source>
        <dbReference type="ARBA" id="ARBA00008894"/>
    </source>
</evidence>
<dbReference type="Pfam" id="PF25019">
    <property type="entry name" value="LRR_R13L1-DRL21"/>
    <property type="match status" value="1"/>
</dbReference>
<proteinExistence type="inferred from homology"/>
<dbReference type="PRINTS" id="PR00364">
    <property type="entry name" value="DISEASERSIST"/>
</dbReference>
<keyword evidence="5" id="KW-0611">Plant defense</keyword>
<dbReference type="GO" id="GO:0043531">
    <property type="term" value="F:ADP binding"/>
    <property type="evidence" value="ECO:0007669"/>
    <property type="project" value="InterPro"/>
</dbReference>
<keyword evidence="2" id="KW-0433">Leucine-rich repeat</keyword>
<dbReference type="SUPFAM" id="SSF52058">
    <property type="entry name" value="L domain-like"/>
    <property type="match status" value="2"/>
</dbReference>
<evidence type="ECO:0008006" key="12">
    <source>
        <dbReference type="Google" id="ProtNLM"/>
    </source>
</evidence>
<dbReference type="GO" id="GO:0051707">
    <property type="term" value="P:response to other organism"/>
    <property type="evidence" value="ECO:0007669"/>
    <property type="project" value="UniProtKB-ARBA"/>
</dbReference>
<organism evidence="10 11">
    <name type="scientific">Fraxinus pennsylvanica</name>
    <dbReference type="NCBI Taxonomy" id="56036"/>
    <lineage>
        <taxon>Eukaryota</taxon>
        <taxon>Viridiplantae</taxon>
        <taxon>Streptophyta</taxon>
        <taxon>Embryophyta</taxon>
        <taxon>Tracheophyta</taxon>
        <taxon>Spermatophyta</taxon>
        <taxon>Magnoliopsida</taxon>
        <taxon>eudicotyledons</taxon>
        <taxon>Gunneridae</taxon>
        <taxon>Pentapetalae</taxon>
        <taxon>asterids</taxon>
        <taxon>lamiids</taxon>
        <taxon>Lamiales</taxon>
        <taxon>Oleaceae</taxon>
        <taxon>Oleeae</taxon>
        <taxon>Fraxinus</taxon>
    </lineage>
</organism>
<evidence type="ECO:0000259" key="7">
    <source>
        <dbReference type="Pfam" id="PF00931"/>
    </source>
</evidence>
<dbReference type="EMBL" id="OU503042">
    <property type="protein sequence ID" value="CAI9764706.1"/>
    <property type="molecule type" value="Genomic_DNA"/>
</dbReference>
<dbReference type="SUPFAM" id="SSF52540">
    <property type="entry name" value="P-loop containing nucleoside triphosphate hydrolases"/>
    <property type="match status" value="1"/>
</dbReference>
<keyword evidence="3" id="KW-0677">Repeat</keyword>
<dbReference type="GO" id="GO:0006952">
    <property type="term" value="P:defense response"/>
    <property type="evidence" value="ECO:0007669"/>
    <property type="project" value="UniProtKB-KW"/>
</dbReference>
<accession>A0AAD1ZB57</accession>
<evidence type="ECO:0000313" key="10">
    <source>
        <dbReference type="EMBL" id="CAI9764706.1"/>
    </source>
</evidence>
<dbReference type="InterPro" id="IPR056789">
    <property type="entry name" value="LRR_R13L1-DRL21"/>
</dbReference>
<sequence>MAIGEVFIGAFITVLLERLTSRKLLRFLHPAGIDAHLKKWYRTLLTIEAVLNDAENKQTSNRAVKVWLNDLEELAYDLDDLVDKLNTEALHRELKETNETSTSQVSMLRLVMNVRGRRDRTVTRLQLTSVVLESQVHGREKDKEDILNMLLGVESTDSPFSVIPIVGMGGVGKTTLAQLVYNDDRVKEEFDLMAWACVSDEFEAFRVTKIILETVSSQRSDYDDFNMLQVKLKEKLSNKRFLVVLDDVWNESYGDWDILRRPFFSGKPGSKIIVTTRQERVAKIMSQIPGYHLSVLSDDDALSLLAQHALDSKTFDEHPHLREVGTSIVSRSKFVAGDKCLRMDEVLKENLPRNISENVRHFSFIRHQYESYKRFNFVSQIQRLRTFLPLPIERKYFEEFLSKRVLLDLLPNLYCLRVLSLNGFSVYELPDSVGDLRHLRYLDLSETLLKWLPLSVCTLINLQVLILRGCPRLTKLPASMEHLINLYHLDIVNTNNLHEVPQGISQLASLRTLSKMIVSKSSGMRLRDLGNLSLLQGEISILELQNVVNVQEAIDAKLIYKQRLNKIRLTWSNKFGDCRNEILEFEVLNALRPHESLSSLEVECYGGAKFASWIGDSAFLKLEKISFNFCRKCTTLPSLGQLPLLRELSIRGMDQIKVIGADFFGNKDSGELPFPSLDSLTFEDMPDWEEWLGLAHEEEGIIVLPQLSKLYIRRCPKLFKLPILSLPSLCELEARECNEVVLNHMRNLESLTQLKLWRIFGLTSAFKAFVQFPFALKNFEVSDCDDLLTLWPRDNIEQNLISLKQVFVARCPQLLSLQEIGVLPVRSVKIWSCGALELLPNNISCLELLYISNCSSLNMMTTLLDCSTSLEHLTIGSWANLNLTTLLGSVRSYSSLTMLYIDDCNGLESFPHGGLPTPNLKSLLIGDCKHLKSLPNSMELLLSLESLSVRNCPSLIEPFPQGNIPPNLTDLIVGNCGTLKPLGEWNLHKLARLDTFGLFGGYPDLVSFSNDDDDCQRYLLPPSLTFLTLSHLPNLETLSKGFQNLTSLHHLQISDCPKLVSLPMEDQLHNLSRLRIGGDCSLLKKRFMSMNSIRSSRTPGVLSVVMMGHKIMLCLVVDQWRKCRRKQGS</sequence>
<dbReference type="PANTHER" id="PTHR36766">
    <property type="entry name" value="PLANT BROAD-SPECTRUM MILDEW RESISTANCE PROTEIN RPW8"/>
    <property type="match status" value="1"/>
</dbReference>
<dbReference type="FunFam" id="3.40.50.300:FF:001091">
    <property type="entry name" value="Probable disease resistance protein At1g61300"/>
    <property type="match status" value="1"/>
</dbReference>
<evidence type="ECO:0000259" key="9">
    <source>
        <dbReference type="Pfam" id="PF25019"/>
    </source>
</evidence>
<evidence type="ECO:0000256" key="3">
    <source>
        <dbReference type="ARBA" id="ARBA00022737"/>
    </source>
</evidence>
<reference evidence="10" key="1">
    <citation type="submission" date="2023-05" db="EMBL/GenBank/DDBJ databases">
        <authorList>
            <person name="Huff M."/>
        </authorList>
    </citation>
    <scope>NUCLEOTIDE SEQUENCE</scope>
</reference>